<comment type="caution">
    <text evidence="1">The sequence shown here is derived from an EMBL/GenBank/DDBJ whole genome shotgun (WGS) entry which is preliminary data.</text>
</comment>
<accession>A0ACC2XGC6</accession>
<gene>
    <name evidence="1" type="ORF">QFC22_001870</name>
</gene>
<protein>
    <submittedName>
        <fullName evidence="1">Uncharacterized protein</fullName>
    </submittedName>
</protein>
<reference evidence="1" key="1">
    <citation type="submission" date="2023-04" db="EMBL/GenBank/DDBJ databases">
        <title>Draft Genome sequencing of Naganishia species isolated from polar environments using Oxford Nanopore Technology.</title>
        <authorList>
            <person name="Leo P."/>
            <person name="Venkateswaran K."/>
        </authorList>
    </citation>
    <scope>NUCLEOTIDE SEQUENCE</scope>
    <source>
        <strain evidence="1">MNA-CCFEE 5425</strain>
    </source>
</reference>
<organism evidence="1 2">
    <name type="scientific">Naganishia vaughanmartiniae</name>
    <dbReference type="NCBI Taxonomy" id="1424756"/>
    <lineage>
        <taxon>Eukaryota</taxon>
        <taxon>Fungi</taxon>
        <taxon>Dikarya</taxon>
        <taxon>Basidiomycota</taxon>
        <taxon>Agaricomycotina</taxon>
        <taxon>Tremellomycetes</taxon>
        <taxon>Filobasidiales</taxon>
        <taxon>Filobasidiaceae</taxon>
        <taxon>Naganishia</taxon>
    </lineage>
</organism>
<proteinExistence type="predicted"/>
<evidence type="ECO:0000313" key="2">
    <source>
        <dbReference type="Proteomes" id="UP001243375"/>
    </source>
</evidence>
<evidence type="ECO:0000313" key="1">
    <source>
        <dbReference type="EMBL" id="KAJ9122445.1"/>
    </source>
</evidence>
<sequence>MKLAALYTLLPLLAALPPFTSAHPTSHTSHSDSASSSVSYRKTLNFGASHPHASYHVPATSDELAVEAQSGLVARDVKDAFDVARHVVEKRLTKLLGRHVKEGDGYYVRDDSYTDQRTQVTHVYIRQLVNGLEVGDGDINISIDADGNVVAFGNNFYQGPEPEFTSSAADFTESDETQRTSRQCRDLLSLVEAQEHHKAALLKLVPDLTTGQLGKLKKVLSSGIRAASQVIFGSDTHLAEWLGEDEEQDSVGGDRAELRKQVEGLLQDAEQQLQNMQQHVGVLCARSAKGSFLKNLASAVGDGMPFHAAEDAFVSLLHHLSPSPEKLPPSSELREKLSVHHKASLLPNQAPAEPPIITISGIPDERSGGVVNGEVDARLMYQQVDSDHEDKTELKLVWRYEVEMNNNWYEASVAVDDLQVVHVVDWASDAPSSRTRDLAEITKSHKGGKQKPLPAPPSHAKPFSYGVFPWGINDPEMGNQTTERAPWDVVASPAGWHSFSDKSNTFLKSGVKGMKTGLKTAFGNFTVPEGLDGTLSLVDAQGKNRSGESWTMFETTGGNNVFAHEDWEGQSNWLHNWRPINSSMMFDYEYGEYEGLRPKEYIDMAVTQLFYTTNMYHDLLYRLGFDEVSGNFQMDNFGKGGRGGDAVIGNAQDAYDSASNNANFMTPPDGQQGRMRMYIWNTHSPYRDGDIEAGIVIHELTHGTSTRLTGGPMNSGCLGFGEAGGMGEGWGDFFATVIRQVTEHANYNKDHSKEVYSMGAWAANTPKGIRNYRYSTNDTVNPSTYKTLDRPGYWGVHAIGEVWAEFLFVMEELLIAEHGFSKTLFPPVDPTKPNDYYRGGNETVATFANGKPKPRIPKHGNTLALQLVVDGMKLQPCRPSFAAARDAILQADSLLTGGENKCTIWHAFSSRGLGPDARLKGSLPWGGGIREEDFVLPRVCNKKKLSS</sequence>
<keyword evidence="2" id="KW-1185">Reference proteome</keyword>
<name>A0ACC2XGC6_9TREE</name>
<dbReference type="Proteomes" id="UP001243375">
    <property type="component" value="Unassembled WGS sequence"/>
</dbReference>
<dbReference type="EMBL" id="JASBWU010000004">
    <property type="protein sequence ID" value="KAJ9122445.1"/>
    <property type="molecule type" value="Genomic_DNA"/>
</dbReference>